<name>A0A1R3J2K0_9ROSI</name>
<dbReference type="STRING" id="93759.A0A1R3J2K0"/>
<evidence type="ECO:0000313" key="2">
    <source>
        <dbReference type="EMBL" id="OMO89069.1"/>
    </source>
</evidence>
<evidence type="ECO:0000313" key="3">
    <source>
        <dbReference type="Proteomes" id="UP000187203"/>
    </source>
</evidence>
<gene>
    <name evidence="2" type="ORF">COLO4_19963</name>
</gene>
<dbReference type="InterPro" id="IPR004158">
    <property type="entry name" value="DUF247_pln"/>
</dbReference>
<keyword evidence="1" id="KW-0472">Membrane</keyword>
<sequence length="457" mass="52637">MDESKANGELTKTSDHLVIEVLREKGRRDWLTSMEAKINQQPKLLKESAGKDSCSIFRVPQSMMEFNHNAYQPHIVSIGPYYHGKQHLQMIQEHKWLYLRVVLARTNTHGIGLDQLCQVVALREEAIRESYSETIGIDCHQLIEMMVLDGCFILELFRRVYQMEATDQDDPILKIAWVLPFIARDLLMLENQLPFFVLQTLFNKPILALGENNVPSLNNLALEFYRCVIGRPLEILERHEHVHGKHILDLFRLSLIPPPSQRSEISEDVNLIPSAEKLRRAGIKFKPRKSTESFVDIKFSDGVLQIPTLTLDDFSCSLLLNCVAFEQFHRHCSTDITTYATFMGCLINTAGDAGFLRDKKIIENYVGTDDQVALFFNNIGKDMATDICDSYLSDLFIDVNKYISKGWHVHWAEFKNTYFATRWSFISAIAASMLLILTMIQAFFAVYQYMKFPQNHI</sequence>
<keyword evidence="3" id="KW-1185">Reference proteome</keyword>
<feature type="transmembrane region" description="Helical" evidence="1">
    <location>
        <begin position="423"/>
        <end position="447"/>
    </location>
</feature>
<dbReference type="EMBL" id="AWUE01016907">
    <property type="protein sequence ID" value="OMO89069.1"/>
    <property type="molecule type" value="Genomic_DNA"/>
</dbReference>
<comment type="caution">
    <text evidence="2">The sequence shown here is derived from an EMBL/GenBank/DDBJ whole genome shotgun (WGS) entry which is preliminary data.</text>
</comment>
<dbReference type="PANTHER" id="PTHR31170:SF21">
    <property type="match status" value="1"/>
</dbReference>
<keyword evidence="1" id="KW-1133">Transmembrane helix</keyword>
<dbReference type="Proteomes" id="UP000187203">
    <property type="component" value="Unassembled WGS sequence"/>
</dbReference>
<reference evidence="3" key="1">
    <citation type="submission" date="2013-09" db="EMBL/GenBank/DDBJ databases">
        <title>Corchorus olitorius genome sequencing.</title>
        <authorList>
            <person name="Alam M."/>
            <person name="Haque M.S."/>
            <person name="Islam M.S."/>
            <person name="Emdad E.M."/>
            <person name="Islam M.M."/>
            <person name="Ahmed B."/>
            <person name="Halim A."/>
            <person name="Hossen Q.M.M."/>
            <person name="Hossain M.Z."/>
            <person name="Ahmed R."/>
            <person name="Khan M.M."/>
            <person name="Islam R."/>
            <person name="Rashid M.M."/>
            <person name="Khan S.A."/>
            <person name="Rahman M.S."/>
            <person name="Alam M."/>
            <person name="Yahiya A.S."/>
            <person name="Khan M.S."/>
            <person name="Azam M.S."/>
            <person name="Haque T."/>
            <person name="Lashkar M.Z.H."/>
            <person name="Akhand A.I."/>
            <person name="Morshed G."/>
            <person name="Roy S."/>
            <person name="Uddin K.S."/>
            <person name="Rabeya T."/>
            <person name="Hossain A.S."/>
            <person name="Chowdhury A."/>
            <person name="Snigdha A.R."/>
            <person name="Mortoza M.S."/>
            <person name="Matin S.A."/>
            <person name="Hoque S.M.E."/>
            <person name="Islam M.K."/>
            <person name="Roy D.K."/>
            <person name="Haider R."/>
            <person name="Moosa M.M."/>
            <person name="Elias S.M."/>
            <person name="Hasan A.M."/>
            <person name="Jahan S."/>
            <person name="Shafiuddin M."/>
            <person name="Mahmood N."/>
            <person name="Shommy N.S."/>
        </authorList>
    </citation>
    <scope>NUCLEOTIDE SEQUENCE [LARGE SCALE GENOMIC DNA]</scope>
    <source>
        <strain evidence="3">cv. O-4</strain>
    </source>
</reference>
<proteinExistence type="predicted"/>
<dbReference type="AlphaFoldDB" id="A0A1R3J2K0"/>
<dbReference type="Pfam" id="PF03140">
    <property type="entry name" value="DUF247"/>
    <property type="match status" value="1"/>
</dbReference>
<organism evidence="2 3">
    <name type="scientific">Corchorus olitorius</name>
    <dbReference type="NCBI Taxonomy" id="93759"/>
    <lineage>
        <taxon>Eukaryota</taxon>
        <taxon>Viridiplantae</taxon>
        <taxon>Streptophyta</taxon>
        <taxon>Embryophyta</taxon>
        <taxon>Tracheophyta</taxon>
        <taxon>Spermatophyta</taxon>
        <taxon>Magnoliopsida</taxon>
        <taxon>eudicotyledons</taxon>
        <taxon>Gunneridae</taxon>
        <taxon>Pentapetalae</taxon>
        <taxon>rosids</taxon>
        <taxon>malvids</taxon>
        <taxon>Malvales</taxon>
        <taxon>Malvaceae</taxon>
        <taxon>Grewioideae</taxon>
        <taxon>Apeibeae</taxon>
        <taxon>Corchorus</taxon>
    </lineage>
</organism>
<accession>A0A1R3J2K0</accession>
<dbReference type="OrthoDB" id="1589813at2759"/>
<evidence type="ECO:0000256" key="1">
    <source>
        <dbReference type="SAM" id="Phobius"/>
    </source>
</evidence>
<protein>
    <submittedName>
        <fullName evidence="2">Uncharacterized protein</fullName>
    </submittedName>
</protein>
<dbReference type="PANTHER" id="PTHR31170">
    <property type="entry name" value="BNAC04G53230D PROTEIN"/>
    <property type="match status" value="1"/>
</dbReference>
<keyword evidence="1" id="KW-0812">Transmembrane</keyword>